<evidence type="ECO:0000313" key="2">
    <source>
        <dbReference type="EMBL" id="KDR81432.1"/>
    </source>
</evidence>
<evidence type="ECO:0000313" key="3">
    <source>
        <dbReference type="Proteomes" id="UP000027222"/>
    </source>
</evidence>
<accession>A0A067TGJ3</accession>
<dbReference type="Proteomes" id="UP000027222">
    <property type="component" value="Unassembled WGS sequence"/>
</dbReference>
<dbReference type="HOGENOM" id="CLU_128912_0_0_1"/>
<keyword evidence="1" id="KW-0812">Transmembrane</keyword>
<evidence type="ECO:0000256" key="1">
    <source>
        <dbReference type="SAM" id="Phobius"/>
    </source>
</evidence>
<feature type="transmembrane region" description="Helical" evidence="1">
    <location>
        <begin position="50"/>
        <end position="75"/>
    </location>
</feature>
<proteinExistence type="predicted"/>
<gene>
    <name evidence="2" type="ORF">GALMADRAFT_58746</name>
</gene>
<name>A0A067TGJ3_GALM3</name>
<keyword evidence="1" id="KW-0472">Membrane</keyword>
<organism evidence="2 3">
    <name type="scientific">Galerina marginata (strain CBS 339.88)</name>
    <dbReference type="NCBI Taxonomy" id="685588"/>
    <lineage>
        <taxon>Eukaryota</taxon>
        <taxon>Fungi</taxon>
        <taxon>Dikarya</taxon>
        <taxon>Basidiomycota</taxon>
        <taxon>Agaricomycotina</taxon>
        <taxon>Agaricomycetes</taxon>
        <taxon>Agaricomycetidae</taxon>
        <taxon>Agaricales</taxon>
        <taxon>Agaricineae</taxon>
        <taxon>Strophariaceae</taxon>
        <taxon>Galerina</taxon>
    </lineage>
</organism>
<feature type="transmembrane region" description="Helical" evidence="1">
    <location>
        <begin position="20"/>
        <end position="38"/>
    </location>
</feature>
<protein>
    <submittedName>
        <fullName evidence="2">Uncharacterized protein</fullName>
    </submittedName>
</protein>
<dbReference type="EMBL" id="KL142370">
    <property type="protein sequence ID" value="KDR81432.1"/>
    <property type="molecule type" value="Genomic_DNA"/>
</dbReference>
<dbReference type="AlphaFoldDB" id="A0A067TGJ3"/>
<sequence length="159" mass="17077">MSPAHEVDTEYLVRQAMSTGYQWSSLIVPPIYIAYIIARKGRGEFSLNRVLRATWVGGLGAAALSGGAAYVRYAYSNEQSVRAKRVEIAYDVDTLRRNDHSTIGSILGAVLAPALLWKRTGVVNLILGGAGLGSAIGLSTHYARTISGDPPPKVELPYS</sequence>
<reference evidence="3" key="1">
    <citation type="journal article" date="2014" name="Proc. Natl. Acad. Sci. U.S.A.">
        <title>Extensive sampling of basidiomycete genomes demonstrates inadequacy of the white-rot/brown-rot paradigm for wood decay fungi.</title>
        <authorList>
            <person name="Riley R."/>
            <person name="Salamov A.A."/>
            <person name="Brown D.W."/>
            <person name="Nagy L.G."/>
            <person name="Floudas D."/>
            <person name="Held B.W."/>
            <person name="Levasseur A."/>
            <person name="Lombard V."/>
            <person name="Morin E."/>
            <person name="Otillar R."/>
            <person name="Lindquist E.A."/>
            <person name="Sun H."/>
            <person name="LaButti K.M."/>
            <person name="Schmutz J."/>
            <person name="Jabbour D."/>
            <person name="Luo H."/>
            <person name="Baker S.E."/>
            <person name="Pisabarro A.G."/>
            <person name="Walton J.D."/>
            <person name="Blanchette R.A."/>
            <person name="Henrissat B."/>
            <person name="Martin F."/>
            <person name="Cullen D."/>
            <person name="Hibbett D.S."/>
            <person name="Grigoriev I.V."/>
        </authorList>
    </citation>
    <scope>NUCLEOTIDE SEQUENCE [LARGE SCALE GENOMIC DNA]</scope>
    <source>
        <strain evidence="3">CBS 339.88</strain>
    </source>
</reference>
<dbReference type="OrthoDB" id="2524788at2759"/>
<keyword evidence="3" id="KW-1185">Reference proteome</keyword>
<keyword evidence="1" id="KW-1133">Transmembrane helix</keyword>